<reference evidence="1" key="2">
    <citation type="journal article" date="2024" name="Plant">
        <title>Genomic evolution and insights into agronomic trait innovations of Sesamum species.</title>
        <authorList>
            <person name="Miao H."/>
            <person name="Wang L."/>
            <person name="Qu L."/>
            <person name="Liu H."/>
            <person name="Sun Y."/>
            <person name="Le M."/>
            <person name="Wang Q."/>
            <person name="Wei S."/>
            <person name="Zheng Y."/>
            <person name="Lin W."/>
            <person name="Duan Y."/>
            <person name="Cao H."/>
            <person name="Xiong S."/>
            <person name="Wang X."/>
            <person name="Wei L."/>
            <person name="Li C."/>
            <person name="Ma Q."/>
            <person name="Ju M."/>
            <person name="Zhao R."/>
            <person name="Li G."/>
            <person name="Mu C."/>
            <person name="Tian Q."/>
            <person name="Mei H."/>
            <person name="Zhang T."/>
            <person name="Gao T."/>
            <person name="Zhang H."/>
        </authorList>
    </citation>
    <scope>NUCLEOTIDE SEQUENCE</scope>
    <source>
        <strain evidence="1">KEN1</strain>
    </source>
</reference>
<name>A0AAW2VDC2_9LAMI</name>
<comment type="caution">
    <text evidence="1">The sequence shown here is derived from an EMBL/GenBank/DDBJ whole genome shotgun (WGS) entry which is preliminary data.</text>
</comment>
<reference evidence="1" key="1">
    <citation type="submission" date="2020-06" db="EMBL/GenBank/DDBJ databases">
        <authorList>
            <person name="Li T."/>
            <person name="Hu X."/>
            <person name="Zhang T."/>
            <person name="Song X."/>
            <person name="Zhang H."/>
            <person name="Dai N."/>
            <person name="Sheng W."/>
            <person name="Hou X."/>
            <person name="Wei L."/>
        </authorList>
    </citation>
    <scope>NUCLEOTIDE SEQUENCE</scope>
    <source>
        <strain evidence="1">KEN1</strain>
        <tissue evidence="1">Leaf</tissue>
    </source>
</reference>
<sequence>MGYAAVSHLELAMGCTSSPWDARPQACYKVRDSQIPLPSSSPWRTRPQALNGVHDHALLTLSWTRNLKLNLGHVTSSWPLGARTHASPSLRAQGPHRSCSHQLEPNHHLIPIKSSPLLPSQQTCARKALLGFLS</sequence>
<accession>A0AAW2VDC2</accession>
<protein>
    <submittedName>
        <fullName evidence="1">Uncharacterized protein</fullName>
    </submittedName>
</protein>
<dbReference type="EMBL" id="JACGWN010000010">
    <property type="protein sequence ID" value="KAL0427192.1"/>
    <property type="molecule type" value="Genomic_DNA"/>
</dbReference>
<evidence type="ECO:0000313" key="1">
    <source>
        <dbReference type="EMBL" id="KAL0427192.1"/>
    </source>
</evidence>
<proteinExistence type="predicted"/>
<gene>
    <name evidence="1" type="ORF">Slati_2894000</name>
</gene>
<dbReference type="AlphaFoldDB" id="A0AAW2VDC2"/>
<organism evidence="1">
    <name type="scientific">Sesamum latifolium</name>
    <dbReference type="NCBI Taxonomy" id="2727402"/>
    <lineage>
        <taxon>Eukaryota</taxon>
        <taxon>Viridiplantae</taxon>
        <taxon>Streptophyta</taxon>
        <taxon>Embryophyta</taxon>
        <taxon>Tracheophyta</taxon>
        <taxon>Spermatophyta</taxon>
        <taxon>Magnoliopsida</taxon>
        <taxon>eudicotyledons</taxon>
        <taxon>Gunneridae</taxon>
        <taxon>Pentapetalae</taxon>
        <taxon>asterids</taxon>
        <taxon>lamiids</taxon>
        <taxon>Lamiales</taxon>
        <taxon>Pedaliaceae</taxon>
        <taxon>Sesamum</taxon>
    </lineage>
</organism>